<feature type="domain" description="Dihydroneopterin aldolase/epimerase" evidence="7">
    <location>
        <begin position="4"/>
        <end position="114"/>
    </location>
</feature>
<dbReference type="Pfam" id="PF02152">
    <property type="entry name" value="FolB"/>
    <property type="match status" value="1"/>
</dbReference>
<dbReference type="GO" id="GO:0004150">
    <property type="term" value="F:dihydroneopterin aldolase activity"/>
    <property type="evidence" value="ECO:0007669"/>
    <property type="project" value="UniProtKB-UniRule"/>
</dbReference>
<dbReference type="Proteomes" id="UP000605253">
    <property type="component" value="Unassembled WGS sequence"/>
</dbReference>
<comment type="pathway">
    <text evidence="2 6">Cofactor biosynthesis; tetrahydrofolate biosynthesis; 2-amino-4-hydroxy-6-hydroxymethyl-7,8-dihydropteridine diphosphate from 7,8-dihydroneopterin triphosphate: step 3/4.</text>
</comment>
<dbReference type="PANTHER" id="PTHR42844:SF1">
    <property type="entry name" value="DIHYDRONEOPTERIN ALDOLASE 1-RELATED"/>
    <property type="match status" value="1"/>
</dbReference>
<evidence type="ECO:0000256" key="1">
    <source>
        <dbReference type="ARBA" id="ARBA00001353"/>
    </source>
</evidence>
<evidence type="ECO:0000256" key="6">
    <source>
        <dbReference type="RuleBase" id="RU362079"/>
    </source>
</evidence>
<accession>A0A917FSF5</accession>
<dbReference type="EC" id="4.1.2.25" evidence="6"/>
<dbReference type="SUPFAM" id="SSF55620">
    <property type="entry name" value="Tetrahydrobiopterin biosynthesis enzymes-like"/>
    <property type="match status" value="1"/>
</dbReference>
<dbReference type="CDD" id="cd00534">
    <property type="entry name" value="DHNA_DHNTPE"/>
    <property type="match status" value="1"/>
</dbReference>
<dbReference type="SMART" id="SM00905">
    <property type="entry name" value="FolB"/>
    <property type="match status" value="1"/>
</dbReference>
<dbReference type="NCBIfam" id="TIGR00525">
    <property type="entry name" value="folB"/>
    <property type="match status" value="1"/>
</dbReference>
<comment type="caution">
    <text evidence="8">The sequence shown here is derived from an EMBL/GenBank/DDBJ whole genome shotgun (WGS) entry which is preliminary data.</text>
</comment>
<evidence type="ECO:0000256" key="5">
    <source>
        <dbReference type="ARBA" id="ARBA00023239"/>
    </source>
</evidence>
<evidence type="ECO:0000259" key="7">
    <source>
        <dbReference type="SMART" id="SM00905"/>
    </source>
</evidence>
<gene>
    <name evidence="8" type="ORF">GCM10011365_23410</name>
</gene>
<organism evidence="8 9">
    <name type="scientific">Marinicella pacifica</name>
    <dbReference type="NCBI Taxonomy" id="1171543"/>
    <lineage>
        <taxon>Bacteria</taxon>
        <taxon>Pseudomonadati</taxon>
        <taxon>Pseudomonadota</taxon>
        <taxon>Gammaproteobacteria</taxon>
        <taxon>Lysobacterales</taxon>
        <taxon>Marinicellaceae</taxon>
        <taxon>Marinicella</taxon>
    </lineage>
</organism>
<dbReference type="InterPro" id="IPR006157">
    <property type="entry name" value="FolB_dom"/>
</dbReference>
<dbReference type="RefSeq" id="WP_188365945.1">
    <property type="nucleotide sequence ID" value="NZ_BAABJF010000020.1"/>
</dbReference>
<comment type="similarity">
    <text evidence="3 6">Belongs to the DHNA family.</text>
</comment>
<reference evidence="8" key="1">
    <citation type="journal article" date="2014" name="Int. J. Syst. Evol. Microbiol.">
        <title>Complete genome sequence of Corynebacterium casei LMG S-19264T (=DSM 44701T), isolated from a smear-ripened cheese.</title>
        <authorList>
            <consortium name="US DOE Joint Genome Institute (JGI-PGF)"/>
            <person name="Walter F."/>
            <person name="Albersmeier A."/>
            <person name="Kalinowski J."/>
            <person name="Ruckert C."/>
        </authorList>
    </citation>
    <scope>NUCLEOTIDE SEQUENCE</scope>
    <source>
        <strain evidence="8">CGMCC 1.12181</strain>
    </source>
</reference>
<evidence type="ECO:0000256" key="2">
    <source>
        <dbReference type="ARBA" id="ARBA00005013"/>
    </source>
</evidence>
<evidence type="ECO:0000256" key="3">
    <source>
        <dbReference type="ARBA" id="ARBA00005708"/>
    </source>
</evidence>
<dbReference type="InterPro" id="IPR043133">
    <property type="entry name" value="GTP-CH-I_C/QueF"/>
</dbReference>
<dbReference type="GO" id="GO:0005737">
    <property type="term" value="C:cytoplasm"/>
    <property type="evidence" value="ECO:0007669"/>
    <property type="project" value="TreeGrafter"/>
</dbReference>
<sequence>MDAITIENFRADTTIGVHDWEQQQKQPIIVNLRLECDCQEAADSDNIADALDYFTLTEHLKAFLAHNKCALIEYLAQQLIDEIFKVFPKVMAIDLHLQKPEAINNALVGVKLHRQR</sequence>
<comment type="function">
    <text evidence="6">Catalyzes the conversion of 7,8-dihydroneopterin to 6-hydroxymethyl-7,8-dihydropterin.</text>
</comment>
<dbReference type="InterPro" id="IPR006156">
    <property type="entry name" value="Dihydroneopterin_aldolase"/>
</dbReference>
<keyword evidence="9" id="KW-1185">Reference proteome</keyword>
<comment type="catalytic activity">
    <reaction evidence="1 6">
        <text>7,8-dihydroneopterin = 6-hydroxymethyl-7,8-dihydropterin + glycolaldehyde</text>
        <dbReference type="Rhea" id="RHEA:10540"/>
        <dbReference type="ChEBI" id="CHEBI:17001"/>
        <dbReference type="ChEBI" id="CHEBI:17071"/>
        <dbReference type="ChEBI" id="CHEBI:44841"/>
        <dbReference type="EC" id="4.1.2.25"/>
    </reaction>
</comment>
<dbReference type="Gene3D" id="3.30.1130.10">
    <property type="match status" value="1"/>
</dbReference>
<dbReference type="PANTHER" id="PTHR42844">
    <property type="entry name" value="DIHYDRONEOPTERIN ALDOLASE 1-RELATED"/>
    <property type="match status" value="1"/>
</dbReference>
<proteinExistence type="inferred from homology"/>
<keyword evidence="5 6" id="KW-0456">Lyase</keyword>
<evidence type="ECO:0000313" key="8">
    <source>
        <dbReference type="EMBL" id="GGG01503.1"/>
    </source>
</evidence>
<name>A0A917FSF5_9GAMM</name>
<evidence type="ECO:0000313" key="9">
    <source>
        <dbReference type="Proteomes" id="UP000605253"/>
    </source>
</evidence>
<dbReference type="EMBL" id="BMEO01000014">
    <property type="protein sequence ID" value="GGG01503.1"/>
    <property type="molecule type" value="Genomic_DNA"/>
</dbReference>
<dbReference type="NCBIfam" id="TIGR00526">
    <property type="entry name" value="folB_dom"/>
    <property type="match status" value="1"/>
</dbReference>
<evidence type="ECO:0000256" key="4">
    <source>
        <dbReference type="ARBA" id="ARBA00022909"/>
    </source>
</evidence>
<dbReference type="GO" id="GO:0046656">
    <property type="term" value="P:folic acid biosynthetic process"/>
    <property type="evidence" value="ECO:0007669"/>
    <property type="project" value="UniProtKB-UniRule"/>
</dbReference>
<reference evidence="8" key="2">
    <citation type="submission" date="2020-09" db="EMBL/GenBank/DDBJ databases">
        <authorList>
            <person name="Sun Q."/>
            <person name="Zhou Y."/>
        </authorList>
    </citation>
    <scope>NUCLEOTIDE SEQUENCE</scope>
    <source>
        <strain evidence="8">CGMCC 1.12181</strain>
    </source>
</reference>
<protein>
    <recommendedName>
        <fullName evidence="6">7,8-dihydroneopterin aldolase</fullName>
        <ecNumber evidence="6">4.1.2.25</ecNumber>
    </recommendedName>
</protein>
<dbReference type="GO" id="GO:0046654">
    <property type="term" value="P:tetrahydrofolate biosynthetic process"/>
    <property type="evidence" value="ECO:0007669"/>
    <property type="project" value="UniProtKB-UniRule"/>
</dbReference>
<dbReference type="AlphaFoldDB" id="A0A917FSF5"/>
<keyword evidence="4 6" id="KW-0289">Folate biosynthesis</keyword>